<name>A0A8D8QZR5_9HEMI</name>
<organism evidence="1">
    <name type="scientific">Cacopsylla melanoneura</name>
    <dbReference type="NCBI Taxonomy" id="428564"/>
    <lineage>
        <taxon>Eukaryota</taxon>
        <taxon>Metazoa</taxon>
        <taxon>Ecdysozoa</taxon>
        <taxon>Arthropoda</taxon>
        <taxon>Hexapoda</taxon>
        <taxon>Insecta</taxon>
        <taxon>Pterygota</taxon>
        <taxon>Neoptera</taxon>
        <taxon>Paraneoptera</taxon>
        <taxon>Hemiptera</taxon>
        <taxon>Sternorrhyncha</taxon>
        <taxon>Psylloidea</taxon>
        <taxon>Psyllidae</taxon>
        <taxon>Psyllinae</taxon>
        <taxon>Cacopsylla</taxon>
    </lineage>
</organism>
<dbReference type="EMBL" id="HBUF01117893">
    <property type="protein sequence ID" value="CAG6641543.1"/>
    <property type="molecule type" value="Transcribed_RNA"/>
</dbReference>
<dbReference type="EMBL" id="HBUF01117894">
    <property type="protein sequence ID" value="CAG6641544.1"/>
    <property type="molecule type" value="Transcribed_RNA"/>
</dbReference>
<sequence>MSRTTYQKCRTIMATFVNLMLKLTGLYLKHHVTSFERGTSNFFGRFKHKMSKTPFETPRATFLNGRGIIRYPLQTTGGPSLVLTAYKGPVASPLFVSFFPTLRAS</sequence>
<accession>A0A8D8QZR5</accession>
<reference evidence="1" key="1">
    <citation type="submission" date="2021-05" db="EMBL/GenBank/DDBJ databases">
        <authorList>
            <person name="Alioto T."/>
            <person name="Alioto T."/>
            <person name="Gomez Garrido J."/>
        </authorList>
    </citation>
    <scope>NUCLEOTIDE SEQUENCE</scope>
</reference>
<protein>
    <submittedName>
        <fullName evidence="1">Uncharacterized protein</fullName>
    </submittedName>
</protein>
<evidence type="ECO:0000313" key="1">
    <source>
        <dbReference type="EMBL" id="CAG6641544.1"/>
    </source>
</evidence>
<proteinExistence type="predicted"/>
<dbReference type="AlphaFoldDB" id="A0A8D8QZR5"/>